<keyword evidence="8 13" id="KW-0812">Transmembrane</keyword>
<dbReference type="Pfam" id="PF02687">
    <property type="entry name" value="FtsX"/>
    <property type="match status" value="1"/>
</dbReference>
<evidence type="ECO:0000256" key="11">
    <source>
        <dbReference type="ARBA" id="ARBA00023306"/>
    </source>
</evidence>
<comment type="function">
    <text evidence="1">Part of the ABC transporter FtsEX involved in cellular division.</text>
</comment>
<evidence type="ECO:0000256" key="4">
    <source>
        <dbReference type="ARBA" id="ARBA00011160"/>
    </source>
</evidence>
<dbReference type="InterPro" id="IPR004513">
    <property type="entry name" value="FtsX"/>
</dbReference>
<keyword evidence="7 12" id="KW-0132">Cell division</keyword>
<protein>
    <recommendedName>
        <fullName evidence="5 12">Cell division protein FtsX</fullName>
    </recommendedName>
</protein>
<dbReference type="GO" id="GO:0005886">
    <property type="term" value="C:plasma membrane"/>
    <property type="evidence" value="ECO:0007669"/>
    <property type="project" value="UniProtKB-SubCell"/>
</dbReference>
<evidence type="ECO:0000259" key="14">
    <source>
        <dbReference type="Pfam" id="PF02687"/>
    </source>
</evidence>
<feature type="transmembrane region" description="Helical" evidence="13">
    <location>
        <begin position="214"/>
        <end position="232"/>
    </location>
</feature>
<dbReference type="InterPro" id="IPR047929">
    <property type="entry name" value="FtsX_actino"/>
</dbReference>
<dbReference type="InterPro" id="IPR003838">
    <property type="entry name" value="ABC3_permease_C"/>
</dbReference>
<dbReference type="GO" id="GO:0051301">
    <property type="term" value="P:cell division"/>
    <property type="evidence" value="ECO:0007669"/>
    <property type="project" value="UniProtKB-KW"/>
</dbReference>
<dbReference type="InterPro" id="IPR040690">
    <property type="entry name" value="FtsX_ECD"/>
</dbReference>
<accession>A0A255E1E8</accession>
<evidence type="ECO:0000256" key="10">
    <source>
        <dbReference type="ARBA" id="ARBA00023136"/>
    </source>
</evidence>
<sequence>MRHTFSETWSGLRRNVSMTIAVIVTMWVSLALFGAGLMASQQVELMKGNWYDRIEISVFLCSTYAGGQNCDPGADGLSQDVTDAQKQEIEAALRANPEVEEVYFESKEQAYAEFQEAFEGNPVVDSVTVDQMQESYRIKLKDPQQYEGVVSQMQSTRGVQAVQDMREYLDPFFNALNVVQVGTWVASGLLLLAAALQIANTIRIAAFSRRRELGIMRLVGASNFSIMLPFLLESLVAALIGAVLACATLAGILHFGIIEQAQVSLQALPWIGWAEAGLAMVGVAVVGIVLAIIPTVIATRQYLRV</sequence>
<proteinExistence type="inferred from homology"/>
<keyword evidence="10 12" id="KW-0472">Membrane</keyword>
<dbReference type="AlphaFoldDB" id="A0A255E1E8"/>
<dbReference type="RefSeq" id="WP_094451491.1">
    <property type="nucleotide sequence ID" value="NZ_NMVI01000025.1"/>
</dbReference>
<dbReference type="PANTHER" id="PTHR47755">
    <property type="entry name" value="CELL DIVISION PROTEIN FTSX"/>
    <property type="match status" value="1"/>
</dbReference>
<feature type="transmembrane region" description="Helical" evidence="13">
    <location>
        <begin position="181"/>
        <end position="202"/>
    </location>
</feature>
<gene>
    <name evidence="16" type="ORF">CGZ92_11405</name>
</gene>
<feature type="domain" description="ABC3 transporter permease C-terminal" evidence="14">
    <location>
        <begin position="185"/>
        <end position="293"/>
    </location>
</feature>
<keyword evidence="11 12" id="KW-0131">Cell cycle</keyword>
<dbReference type="Gene3D" id="3.30.70.3040">
    <property type="match status" value="1"/>
</dbReference>
<keyword evidence="9 13" id="KW-1133">Transmembrane helix</keyword>
<dbReference type="Pfam" id="PF18075">
    <property type="entry name" value="FtsX_ECD"/>
    <property type="match status" value="1"/>
</dbReference>
<dbReference type="Proteomes" id="UP000216533">
    <property type="component" value="Unassembled WGS sequence"/>
</dbReference>
<comment type="caution">
    <text evidence="16">The sequence shown here is derived from an EMBL/GenBank/DDBJ whole genome shotgun (WGS) entry which is preliminary data.</text>
</comment>
<dbReference type="PANTHER" id="PTHR47755:SF1">
    <property type="entry name" value="CELL DIVISION PROTEIN FTSX"/>
    <property type="match status" value="1"/>
</dbReference>
<evidence type="ECO:0000256" key="12">
    <source>
        <dbReference type="PIRNR" id="PIRNR003097"/>
    </source>
</evidence>
<evidence type="ECO:0000313" key="17">
    <source>
        <dbReference type="Proteomes" id="UP000216533"/>
    </source>
</evidence>
<reference evidence="16 17" key="1">
    <citation type="submission" date="2017-07" db="EMBL/GenBank/DDBJ databases">
        <title>Draft whole genome sequences of clinical Proprionibacteriaceae strains.</title>
        <authorList>
            <person name="Bernier A.-M."/>
            <person name="Bernard K."/>
            <person name="Domingo M.-C."/>
        </authorList>
    </citation>
    <scope>NUCLEOTIDE SEQUENCE [LARGE SCALE GENOMIC DNA]</scope>
    <source>
        <strain evidence="16 17">NML 160184</strain>
    </source>
</reference>
<feature type="transmembrane region" description="Helical" evidence="13">
    <location>
        <begin position="238"/>
        <end position="258"/>
    </location>
</feature>
<evidence type="ECO:0000256" key="1">
    <source>
        <dbReference type="ARBA" id="ARBA00003552"/>
    </source>
</evidence>
<evidence type="ECO:0000256" key="3">
    <source>
        <dbReference type="ARBA" id="ARBA00007379"/>
    </source>
</evidence>
<evidence type="ECO:0000256" key="2">
    <source>
        <dbReference type="ARBA" id="ARBA00004651"/>
    </source>
</evidence>
<evidence type="ECO:0000256" key="9">
    <source>
        <dbReference type="ARBA" id="ARBA00022989"/>
    </source>
</evidence>
<comment type="subcellular location">
    <subcellularLocation>
        <location evidence="2">Cell membrane</location>
        <topology evidence="2">Multi-pass membrane protein</topology>
    </subcellularLocation>
</comment>
<feature type="transmembrane region" description="Helical" evidence="13">
    <location>
        <begin position="20"/>
        <end position="39"/>
    </location>
</feature>
<comment type="similarity">
    <text evidence="3 12">Belongs to the ABC-4 integral membrane protein family. FtsX subfamily.</text>
</comment>
<evidence type="ECO:0000256" key="7">
    <source>
        <dbReference type="ARBA" id="ARBA00022618"/>
    </source>
</evidence>
<name>A0A255E1E8_9ACTN</name>
<evidence type="ECO:0000256" key="13">
    <source>
        <dbReference type="SAM" id="Phobius"/>
    </source>
</evidence>
<feature type="transmembrane region" description="Helical" evidence="13">
    <location>
        <begin position="270"/>
        <end position="297"/>
    </location>
</feature>
<evidence type="ECO:0000259" key="15">
    <source>
        <dbReference type="Pfam" id="PF18075"/>
    </source>
</evidence>
<evidence type="ECO:0000256" key="8">
    <source>
        <dbReference type="ARBA" id="ARBA00022692"/>
    </source>
</evidence>
<feature type="domain" description="FtsX extracellular" evidence="15">
    <location>
        <begin position="54"/>
        <end position="162"/>
    </location>
</feature>
<keyword evidence="6 12" id="KW-1003">Cell membrane</keyword>
<dbReference type="EMBL" id="NMVI01000025">
    <property type="protein sequence ID" value="OYN85387.1"/>
    <property type="molecule type" value="Genomic_DNA"/>
</dbReference>
<organism evidence="16 17">
    <name type="scientific">Parenemella sanctibonifatiensis</name>
    <dbReference type="NCBI Taxonomy" id="2016505"/>
    <lineage>
        <taxon>Bacteria</taxon>
        <taxon>Bacillati</taxon>
        <taxon>Actinomycetota</taxon>
        <taxon>Actinomycetes</taxon>
        <taxon>Propionibacteriales</taxon>
        <taxon>Propionibacteriaceae</taxon>
        <taxon>Parenemella</taxon>
    </lineage>
</organism>
<comment type="subunit">
    <text evidence="4">Forms a membrane-associated complex with FtsE.</text>
</comment>
<evidence type="ECO:0000256" key="6">
    <source>
        <dbReference type="ARBA" id="ARBA00022475"/>
    </source>
</evidence>
<evidence type="ECO:0000313" key="16">
    <source>
        <dbReference type="EMBL" id="OYN85387.1"/>
    </source>
</evidence>
<dbReference type="NCBIfam" id="NF038346">
    <property type="entry name" value="FtsX_actino"/>
    <property type="match status" value="1"/>
</dbReference>
<dbReference type="PIRSF" id="PIRSF003097">
    <property type="entry name" value="FtsX"/>
    <property type="match status" value="1"/>
</dbReference>
<evidence type="ECO:0000256" key="5">
    <source>
        <dbReference type="ARBA" id="ARBA00021907"/>
    </source>
</evidence>